<organism evidence="3 4">
    <name type="scientific">Actinopolymorpha cephalotaxi</name>
    <dbReference type="NCBI Taxonomy" id="504797"/>
    <lineage>
        <taxon>Bacteria</taxon>
        <taxon>Bacillati</taxon>
        <taxon>Actinomycetota</taxon>
        <taxon>Actinomycetes</taxon>
        <taxon>Propionibacteriales</taxon>
        <taxon>Actinopolymorphaceae</taxon>
        <taxon>Actinopolymorpha</taxon>
    </lineage>
</organism>
<reference evidence="2 5" key="2">
    <citation type="submission" date="2020-07" db="EMBL/GenBank/DDBJ databases">
        <title>Sequencing the genomes of 1000 actinobacteria strains.</title>
        <authorList>
            <person name="Klenk H.-P."/>
        </authorList>
    </citation>
    <scope>NUCLEOTIDE SEQUENCE [LARGE SCALE GENOMIC DNA]</scope>
    <source>
        <strain evidence="2 5">DSM 45117</strain>
    </source>
</reference>
<gene>
    <name evidence="2" type="ORF">FHR37_003289</name>
    <name evidence="3" type="ORF">SAMN05421678_101207</name>
</gene>
<feature type="domain" description="Flavodoxin-like" evidence="1">
    <location>
        <begin position="4"/>
        <end position="173"/>
    </location>
</feature>
<dbReference type="InterPro" id="IPR026816">
    <property type="entry name" value="Flavodoxin_dom"/>
</dbReference>
<dbReference type="Pfam" id="PF12724">
    <property type="entry name" value="Flavodoxin_5"/>
    <property type="match status" value="1"/>
</dbReference>
<keyword evidence="5" id="KW-1185">Reference proteome</keyword>
<dbReference type="GO" id="GO:0006783">
    <property type="term" value="P:heme biosynthetic process"/>
    <property type="evidence" value="ECO:0007669"/>
    <property type="project" value="TreeGrafter"/>
</dbReference>
<sequence>MAVVLMAYASRNGSTRGIAERIAASLDEYGNQVEVHQVGRAPDADGYDAAVLGCGLYGGAWPTEAQAYVRRNTAALVRRPVWLFSVGLGPAAAEQGFRFAGMLAGEAPKVVGQFRDTIGPRDHHVFAGAIEPGHLSRAGRVLYRGIRGKYGDFRDWKDVDAWSDTIARQLADD</sequence>
<evidence type="ECO:0000259" key="1">
    <source>
        <dbReference type="PROSITE" id="PS50902"/>
    </source>
</evidence>
<reference evidence="3 4" key="1">
    <citation type="submission" date="2016-10" db="EMBL/GenBank/DDBJ databases">
        <authorList>
            <person name="de Groot N.N."/>
        </authorList>
    </citation>
    <scope>NUCLEOTIDE SEQUENCE [LARGE SCALE GENOMIC DNA]</scope>
    <source>
        <strain evidence="3 4">CPCC 202808</strain>
    </source>
</reference>
<evidence type="ECO:0000313" key="2">
    <source>
        <dbReference type="EMBL" id="NYH84438.1"/>
    </source>
</evidence>
<dbReference type="STRING" id="504797.SAMN05421678_101207"/>
<protein>
    <submittedName>
        <fullName evidence="3">Menaquinone-dependent protoporphyrinogen oxidase</fullName>
        <ecNumber evidence="2">1.3.5.3</ecNumber>
    </submittedName>
</protein>
<dbReference type="GO" id="GO:0010181">
    <property type="term" value="F:FMN binding"/>
    <property type="evidence" value="ECO:0007669"/>
    <property type="project" value="InterPro"/>
</dbReference>
<name>A0A1I2KEK9_9ACTN</name>
<dbReference type="GO" id="GO:0070819">
    <property type="term" value="F:menaquinone-dependent protoporphyrinogen oxidase activity"/>
    <property type="evidence" value="ECO:0007669"/>
    <property type="project" value="TreeGrafter"/>
</dbReference>
<dbReference type="EC" id="1.3.5.3" evidence="2"/>
<dbReference type="InterPro" id="IPR052200">
    <property type="entry name" value="Protoporphyrinogen_IX_DH"/>
</dbReference>
<evidence type="ECO:0000313" key="5">
    <source>
        <dbReference type="Proteomes" id="UP000533017"/>
    </source>
</evidence>
<dbReference type="AlphaFoldDB" id="A0A1I2KEK9"/>
<dbReference type="PANTHER" id="PTHR38030:SF2">
    <property type="entry name" value="PROTOPORPHYRINOGEN IX DEHYDROGENASE [QUINONE]"/>
    <property type="match status" value="1"/>
</dbReference>
<dbReference type="Gene3D" id="3.40.50.360">
    <property type="match status" value="1"/>
</dbReference>
<evidence type="ECO:0000313" key="4">
    <source>
        <dbReference type="Proteomes" id="UP000199052"/>
    </source>
</evidence>
<dbReference type="PANTHER" id="PTHR38030">
    <property type="entry name" value="PROTOPORPHYRINOGEN IX DEHYDROGENASE [MENAQUINONE]"/>
    <property type="match status" value="1"/>
</dbReference>
<keyword evidence="2" id="KW-0560">Oxidoreductase</keyword>
<proteinExistence type="predicted"/>
<accession>A0A1I2KEK9</accession>
<dbReference type="Proteomes" id="UP000199052">
    <property type="component" value="Unassembled WGS sequence"/>
</dbReference>
<dbReference type="SUPFAM" id="SSF52218">
    <property type="entry name" value="Flavoproteins"/>
    <property type="match status" value="1"/>
</dbReference>
<dbReference type="PROSITE" id="PS50902">
    <property type="entry name" value="FLAVODOXIN_LIKE"/>
    <property type="match status" value="1"/>
</dbReference>
<evidence type="ECO:0000313" key="3">
    <source>
        <dbReference type="EMBL" id="SFF64739.1"/>
    </source>
</evidence>
<dbReference type="InterPro" id="IPR029039">
    <property type="entry name" value="Flavoprotein-like_sf"/>
</dbReference>
<dbReference type="RefSeq" id="WP_092879959.1">
    <property type="nucleotide sequence ID" value="NZ_FOOI01000001.1"/>
</dbReference>
<dbReference type="EMBL" id="FOOI01000001">
    <property type="protein sequence ID" value="SFF64739.1"/>
    <property type="molecule type" value="Genomic_DNA"/>
</dbReference>
<dbReference type="InterPro" id="IPR008254">
    <property type="entry name" value="Flavodoxin/NO_synth"/>
</dbReference>
<dbReference type="EMBL" id="JACBZA010000001">
    <property type="protein sequence ID" value="NYH84438.1"/>
    <property type="molecule type" value="Genomic_DNA"/>
</dbReference>
<dbReference type="OrthoDB" id="129384at2"/>
<dbReference type="Proteomes" id="UP000533017">
    <property type="component" value="Unassembled WGS sequence"/>
</dbReference>